<proteinExistence type="predicted"/>
<organism evidence="1 2">
    <name type="scientific">Leptospira kirschneri str. 200802841</name>
    <dbReference type="NCBI Taxonomy" id="1193047"/>
    <lineage>
        <taxon>Bacteria</taxon>
        <taxon>Pseudomonadati</taxon>
        <taxon>Spirochaetota</taxon>
        <taxon>Spirochaetia</taxon>
        <taxon>Leptospirales</taxon>
        <taxon>Leptospiraceae</taxon>
        <taxon>Leptospira</taxon>
    </lineage>
</organism>
<reference evidence="1" key="1">
    <citation type="submission" date="2012-10" db="EMBL/GenBank/DDBJ databases">
        <authorList>
            <person name="Harkins D.M."/>
            <person name="Durkin A.S."/>
            <person name="Brinkac L.M."/>
            <person name="Selengut J.D."/>
            <person name="Sanka R."/>
            <person name="DePew J."/>
            <person name="Purushe J."/>
            <person name="Picardeau M."/>
            <person name="Werts C."/>
            <person name="Goarant C."/>
            <person name="Vinetz J.M."/>
            <person name="Sutton G.G."/>
            <person name="Nelson W.C."/>
            <person name="Fouts D.E."/>
        </authorList>
    </citation>
    <scope>NUCLEOTIDE SEQUENCE [LARGE SCALE GENOMIC DNA]</scope>
    <source>
        <strain evidence="1">200802841</strain>
    </source>
</reference>
<keyword evidence="2" id="KW-1185">Reference proteome</keyword>
<dbReference type="Proteomes" id="UP000006339">
    <property type="component" value="Unassembled WGS sequence"/>
</dbReference>
<dbReference type="EMBL" id="AKWH02000032">
    <property type="protein sequence ID" value="EKO51725.1"/>
    <property type="molecule type" value="Genomic_DNA"/>
</dbReference>
<name>A0A828Y414_9LEPT</name>
<protein>
    <submittedName>
        <fullName evidence="1">Uncharacterized protein</fullName>
    </submittedName>
</protein>
<sequence>MICGSSHILEKNLHVQIPIFFRKMNHGFLHELTLKYKFVRVPAD</sequence>
<accession>A0A828Y414</accession>
<dbReference type="AlphaFoldDB" id="A0A828Y414"/>
<evidence type="ECO:0000313" key="2">
    <source>
        <dbReference type="Proteomes" id="UP000006339"/>
    </source>
</evidence>
<evidence type="ECO:0000313" key="1">
    <source>
        <dbReference type="EMBL" id="EKO51725.1"/>
    </source>
</evidence>
<comment type="caution">
    <text evidence="1">The sequence shown here is derived from an EMBL/GenBank/DDBJ whole genome shotgun (WGS) entry which is preliminary data.</text>
</comment>
<gene>
    <name evidence="1" type="ORF">LEP1GSC131_1406</name>
</gene>